<dbReference type="PANTHER" id="PTHR36115">
    <property type="entry name" value="PROLINE-RICH ANTIGEN HOMOLOG-RELATED"/>
    <property type="match status" value="1"/>
</dbReference>
<evidence type="ECO:0000259" key="7">
    <source>
        <dbReference type="Pfam" id="PF06271"/>
    </source>
</evidence>
<dbReference type="InterPro" id="IPR010432">
    <property type="entry name" value="RDD"/>
</dbReference>
<dbReference type="EMBL" id="QANS01000004">
    <property type="protein sequence ID" value="PTU31043.1"/>
    <property type="molecule type" value="Genomic_DNA"/>
</dbReference>
<feature type="transmembrane region" description="Helical" evidence="6">
    <location>
        <begin position="20"/>
        <end position="40"/>
    </location>
</feature>
<feature type="transmembrane region" description="Helical" evidence="6">
    <location>
        <begin position="52"/>
        <end position="70"/>
    </location>
</feature>
<dbReference type="Pfam" id="PF06271">
    <property type="entry name" value="RDD"/>
    <property type="match status" value="1"/>
</dbReference>
<evidence type="ECO:0000256" key="4">
    <source>
        <dbReference type="ARBA" id="ARBA00022989"/>
    </source>
</evidence>
<evidence type="ECO:0000256" key="6">
    <source>
        <dbReference type="SAM" id="Phobius"/>
    </source>
</evidence>
<evidence type="ECO:0000256" key="5">
    <source>
        <dbReference type="ARBA" id="ARBA00023136"/>
    </source>
</evidence>
<dbReference type="GO" id="GO:0005886">
    <property type="term" value="C:plasma membrane"/>
    <property type="evidence" value="ECO:0007669"/>
    <property type="project" value="UniProtKB-SubCell"/>
</dbReference>
<proteinExistence type="predicted"/>
<evidence type="ECO:0000313" key="8">
    <source>
        <dbReference type="EMBL" id="PTU31043.1"/>
    </source>
</evidence>
<keyword evidence="2" id="KW-1003">Cell membrane</keyword>
<keyword evidence="5 6" id="KW-0472">Membrane</keyword>
<dbReference type="AlphaFoldDB" id="A0A2T5MEP3"/>
<sequence>MSEILLTPAPLWRRLAASAYDILLLLGLWLSATFTAWAVSHLLGAQGALPPTFMRAYMFAITFGFYGWFWTHGGQTLGMRAWRIQVQRSDGRSVNWANAMLRFAISIFSLSVLGLGMLWCLIDRRKRSWHDIAADTEVVFVPKAS</sequence>
<organism evidence="8 9">
    <name type="scientific">Stenotrophobium rhamnosiphilum</name>
    <dbReference type="NCBI Taxonomy" id="2029166"/>
    <lineage>
        <taxon>Bacteria</taxon>
        <taxon>Pseudomonadati</taxon>
        <taxon>Pseudomonadota</taxon>
        <taxon>Gammaproteobacteria</taxon>
        <taxon>Nevskiales</taxon>
        <taxon>Nevskiaceae</taxon>
        <taxon>Stenotrophobium</taxon>
    </lineage>
</organism>
<keyword evidence="9" id="KW-1185">Reference proteome</keyword>
<comment type="subcellular location">
    <subcellularLocation>
        <location evidence="1">Cell membrane</location>
        <topology evidence="1">Multi-pass membrane protein</topology>
    </subcellularLocation>
</comment>
<dbReference type="PANTHER" id="PTHR36115:SF10">
    <property type="entry name" value="RDD DOMAIN-CONTAINING PROTEIN"/>
    <property type="match status" value="1"/>
</dbReference>
<keyword evidence="4 6" id="KW-1133">Transmembrane helix</keyword>
<dbReference type="Proteomes" id="UP000244248">
    <property type="component" value="Unassembled WGS sequence"/>
</dbReference>
<dbReference type="OrthoDB" id="9793824at2"/>
<evidence type="ECO:0000313" key="9">
    <source>
        <dbReference type="Proteomes" id="UP000244248"/>
    </source>
</evidence>
<dbReference type="RefSeq" id="WP_107940627.1">
    <property type="nucleotide sequence ID" value="NZ_QANS01000004.1"/>
</dbReference>
<reference evidence="8 9" key="1">
    <citation type="submission" date="2018-04" db="EMBL/GenBank/DDBJ databases">
        <title>Novel species isolated from glacier.</title>
        <authorList>
            <person name="Liu Q."/>
            <person name="Xin Y.-H."/>
        </authorList>
    </citation>
    <scope>NUCLEOTIDE SEQUENCE [LARGE SCALE GENOMIC DNA]</scope>
    <source>
        <strain evidence="8 9">GT1R17</strain>
    </source>
</reference>
<protein>
    <submittedName>
        <fullName evidence="8">RDD family protein</fullName>
    </submittedName>
</protein>
<keyword evidence="3 6" id="KW-0812">Transmembrane</keyword>
<evidence type="ECO:0000256" key="2">
    <source>
        <dbReference type="ARBA" id="ARBA00022475"/>
    </source>
</evidence>
<name>A0A2T5MEP3_9GAMM</name>
<comment type="caution">
    <text evidence="8">The sequence shown here is derived from an EMBL/GenBank/DDBJ whole genome shotgun (WGS) entry which is preliminary data.</text>
</comment>
<evidence type="ECO:0000256" key="3">
    <source>
        <dbReference type="ARBA" id="ARBA00022692"/>
    </source>
</evidence>
<evidence type="ECO:0000256" key="1">
    <source>
        <dbReference type="ARBA" id="ARBA00004651"/>
    </source>
</evidence>
<dbReference type="InterPro" id="IPR051791">
    <property type="entry name" value="Pra-immunoreactive"/>
</dbReference>
<feature type="domain" description="RDD" evidence="7">
    <location>
        <begin position="9"/>
        <end position="134"/>
    </location>
</feature>
<feature type="transmembrane region" description="Helical" evidence="6">
    <location>
        <begin position="99"/>
        <end position="122"/>
    </location>
</feature>
<gene>
    <name evidence="8" type="ORF">CJD38_12145</name>
</gene>
<accession>A0A2T5MEP3</accession>